<dbReference type="InterPro" id="IPR016651">
    <property type="entry name" value="LCMT1"/>
</dbReference>
<comment type="similarity">
    <text evidence="3 7">Belongs to the methyltransferase superfamily. LCMT family.</text>
</comment>
<dbReference type="GO" id="GO:0032259">
    <property type="term" value="P:methylation"/>
    <property type="evidence" value="ECO:0007669"/>
    <property type="project" value="UniProtKB-KW"/>
</dbReference>
<comment type="catalytic activity">
    <reaction evidence="1 7">
        <text>[phosphatase 2A protein]-C-terminal L-leucine + S-adenosyl-L-methionine = [phosphatase 2A protein]-C-terminal L-leucine methyl ester + S-adenosyl-L-homocysteine</text>
        <dbReference type="Rhea" id="RHEA:48544"/>
        <dbReference type="Rhea" id="RHEA-COMP:12134"/>
        <dbReference type="Rhea" id="RHEA-COMP:12135"/>
        <dbReference type="ChEBI" id="CHEBI:57856"/>
        <dbReference type="ChEBI" id="CHEBI:59789"/>
        <dbReference type="ChEBI" id="CHEBI:90516"/>
        <dbReference type="ChEBI" id="CHEBI:90517"/>
        <dbReference type="EC" id="2.1.1.233"/>
    </reaction>
</comment>
<feature type="binding site" evidence="8">
    <location>
        <position position="78"/>
    </location>
    <ligand>
        <name>S-adenosyl-L-methionine</name>
        <dbReference type="ChEBI" id="CHEBI:59789"/>
    </ligand>
</feature>
<reference evidence="11" key="1">
    <citation type="submission" date="2022-10" db="EMBL/GenBank/DDBJ databases">
        <title>Genome assembly of Pristionchus species.</title>
        <authorList>
            <person name="Yoshida K."/>
            <person name="Sommer R.J."/>
        </authorList>
    </citation>
    <scope>NUCLEOTIDE SEQUENCE [LARGE SCALE GENOMIC DNA]</scope>
    <source>
        <strain evidence="11">RS5460</strain>
    </source>
</reference>
<evidence type="ECO:0000256" key="9">
    <source>
        <dbReference type="SAM" id="MobiDB-lite"/>
    </source>
</evidence>
<evidence type="ECO:0000256" key="5">
    <source>
        <dbReference type="ARBA" id="ARBA00022679"/>
    </source>
</evidence>
<evidence type="ECO:0000313" key="11">
    <source>
        <dbReference type="Proteomes" id="UP001328107"/>
    </source>
</evidence>
<proteinExistence type="inferred from homology"/>
<evidence type="ECO:0000256" key="1">
    <source>
        <dbReference type="ARBA" id="ARBA00000724"/>
    </source>
</evidence>
<feature type="binding site" evidence="8">
    <location>
        <position position="201"/>
    </location>
    <ligand>
        <name>S-adenosyl-L-methionine</name>
        <dbReference type="ChEBI" id="CHEBI:59789"/>
    </ligand>
</feature>
<evidence type="ECO:0000256" key="7">
    <source>
        <dbReference type="PIRNR" id="PIRNR016305"/>
    </source>
</evidence>
<comment type="function">
    <text evidence="2 7">Methylates the carboxyl group of the C-terminal leucine residue of protein phosphatase 2A catalytic subunits to form alpha-leucine ester residues.</text>
</comment>
<protein>
    <recommendedName>
        <fullName evidence="7">Leucine carboxyl methyltransferase 1</fullName>
        <ecNumber evidence="7">2.1.1.233</ecNumber>
    </recommendedName>
</protein>
<keyword evidence="6 7" id="KW-0949">S-adenosyl-L-methionine</keyword>
<evidence type="ECO:0000256" key="6">
    <source>
        <dbReference type="ARBA" id="ARBA00022691"/>
    </source>
</evidence>
<dbReference type="GO" id="GO:0009966">
    <property type="term" value="P:regulation of signal transduction"/>
    <property type="evidence" value="ECO:0007669"/>
    <property type="project" value="UniProtKB-ARBA"/>
</dbReference>
<keyword evidence="11" id="KW-1185">Reference proteome</keyword>
<dbReference type="PANTHER" id="PTHR13600:SF33">
    <property type="entry name" value="LEUCINE CARBOXYL METHYLTRANSFERASE 1"/>
    <property type="match status" value="1"/>
</dbReference>
<evidence type="ECO:0000256" key="3">
    <source>
        <dbReference type="ARBA" id="ARBA00010703"/>
    </source>
</evidence>
<dbReference type="Gene3D" id="3.40.50.150">
    <property type="entry name" value="Vaccinia Virus protein VP39"/>
    <property type="match status" value="1"/>
</dbReference>
<gene>
    <name evidence="10" type="ORF">PMAYCL1PPCAC_03613</name>
</gene>
<evidence type="ECO:0000313" key="10">
    <source>
        <dbReference type="EMBL" id="GMR33418.1"/>
    </source>
</evidence>
<accession>A0AAN4Z7I6</accession>
<dbReference type="SUPFAM" id="SSF53335">
    <property type="entry name" value="S-adenosyl-L-methionine-dependent methyltransferases"/>
    <property type="match status" value="1"/>
</dbReference>
<dbReference type="GO" id="GO:0005829">
    <property type="term" value="C:cytosol"/>
    <property type="evidence" value="ECO:0007669"/>
    <property type="project" value="TreeGrafter"/>
</dbReference>
<evidence type="ECO:0000256" key="2">
    <source>
        <dbReference type="ARBA" id="ARBA00003455"/>
    </source>
</evidence>
<dbReference type="Proteomes" id="UP001328107">
    <property type="component" value="Unassembled WGS sequence"/>
</dbReference>
<keyword evidence="5 7" id="KW-0808">Transferase</keyword>
<dbReference type="AlphaFoldDB" id="A0AAN4Z7I6"/>
<dbReference type="PANTHER" id="PTHR13600">
    <property type="entry name" value="LEUCINE CARBOXYL METHYLTRANSFERASE"/>
    <property type="match status" value="1"/>
</dbReference>
<dbReference type="InterPro" id="IPR029063">
    <property type="entry name" value="SAM-dependent_MTases_sf"/>
</dbReference>
<dbReference type="EMBL" id="BTRK01000001">
    <property type="protein sequence ID" value="GMR33418.1"/>
    <property type="molecule type" value="Genomic_DNA"/>
</dbReference>
<feature type="binding site" evidence="8">
    <location>
        <begin position="174"/>
        <end position="175"/>
    </location>
    <ligand>
        <name>S-adenosyl-L-methionine</name>
        <dbReference type="ChEBI" id="CHEBI:59789"/>
    </ligand>
</feature>
<dbReference type="FunFam" id="3.40.50.150:FF:000092">
    <property type="entry name" value="Leucine carboxyl methyltransferase 1"/>
    <property type="match status" value="1"/>
</dbReference>
<dbReference type="EC" id="2.1.1.233" evidence="7"/>
<feature type="region of interest" description="Disordered" evidence="9">
    <location>
        <begin position="1"/>
        <end position="28"/>
    </location>
</feature>
<evidence type="ECO:0000256" key="4">
    <source>
        <dbReference type="ARBA" id="ARBA00022603"/>
    </source>
</evidence>
<feature type="binding site" evidence="8">
    <location>
        <position position="103"/>
    </location>
    <ligand>
        <name>S-adenosyl-L-methionine</name>
        <dbReference type="ChEBI" id="CHEBI:59789"/>
    </ligand>
</feature>
<organism evidence="10 11">
    <name type="scientific">Pristionchus mayeri</name>
    <dbReference type="NCBI Taxonomy" id="1317129"/>
    <lineage>
        <taxon>Eukaryota</taxon>
        <taxon>Metazoa</taxon>
        <taxon>Ecdysozoa</taxon>
        <taxon>Nematoda</taxon>
        <taxon>Chromadorea</taxon>
        <taxon>Rhabditida</taxon>
        <taxon>Rhabditina</taxon>
        <taxon>Diplogasteromorpha</taxon>
        <taxon>Diplogasteroidea</taxon>
        <taxon>Neodiplogasteridae</taxon>
        <taxon>Pristionchus</taxon>
    </lineage>
</organism>
<comment type="caution">
    <text evidence="10">The sequence shown here is derived from an EMBL/GenBank/DDBJ whole genome shotgun (WGS) entry which is preliminary data.</text>
</comment>
<feature type="compositionally biased region" description="Polar residues" evidence="9">
    <location>
        <begin position="18"/>
        <end position="28"/>
    </location>
</feature>
<dbReference type="Pfam" id="PF04072">
    <property type="entry name" value="LCM"/>
    <property type="match status" value="1"/>
</dbReference>
<dbReference type="PIRSF" id="PIRSF016305">
    <property type="entry name" value="LCM_mtfrase"/>
    <property type="match status" value="1"/>
</dbReference>
<sequence>METEAVLSESVKARRRSSSVNDDYSVQKTNDDASQSKLAAVKLGYWKDEFLARFVSMSTEDGRAVHRDPEISLGYWARITIIRHYIDLFLAKAGEQAQIISIGSGFDTLFWRLKSEGAKFARFVEVDFASVTAKKLRVIRRSSSNALTGLFREEAHENQHTDLHAGDYHLVGADVRQWAELKTKLEEANVDWKAPTLVLAECVLIYMAVSQSEELLSHFTKQFTNLALLSYEQVNVNDDFGRVMVENLEKRGLRLAGIGACESIEIQKKRLVDAGFSHGTVDDMNSVFHKKLSVEERNKVLRIECLDEMELLKQLNEHYSISFASRAPEMDNFGEPTL</sequence>
<keyword evidence="4 7" id="KW-0489">Methyltransferase</keyword>
<dbReference type="InterPro" id="IPR007213">
    <property type="entry name" value="Ppm1/Ppm2/Tcmp"/>
</dbReference>
<dbReference type="GO" id="GO:0018423">
    <property type="term" value="F:protein C-terminal leucine carboxyl O-methyltransferase activity"/>
    <property type="evidence" value="ECO:0007669"/>
    <property type="project" value="UniProtKB-EC"/>
</dbReference>
<name>A0AAN4Z7I6_9BILA</name>
<evidence type="ECO:0000256" key="8">
    <source>
        <dbReference type="PIRSR" id="PIRSR016305-1"/>
    </source>
</evidence>